<reference evidence="2" key="1">
    <citation type="submission" date="2017-08" db="EMBL/GenBank/DDBJ databases">
        <title>Microbulbifer marisrubri sp. nov., a halophilic alphaproteobacterium isolated from marine sediment of the Yellow Sea, China.</title>
        <authorList>
            <person name="Zhang G."/>
            <person name="Xiong Q."/>
        </authorList>
    </citation>
    <scope>NUCLEOTIDE SEQUENCE [LARGE SCALE GENOMIC DNA]</scope>
    <source>
        <strain evidence="2">WRN-8</strain>
    </source>
</reference>
<evidence type="ECO:0000313" key="3">
    <source>
        <dbReference type="Proteomes" id="UP000218427"/>
    </source>
</evidence>
<name>A0ABX4I1Z0_9GAMM</name>
<organism evidence="2 3">
    <name type="scientific">Microbulbifer flavimaris</name>
    <dbReference type="NCBI Taxonomy" id="1781068"/>
    <lineage>
        <taxon>Bacteria</taxon>
        <taxon>Pseudomonadati</taxon>
        <taxon>Pseudomonadota</taxon>
        <taxon>Gammaproteobacteria</taxon>
        <taxon>Cellvibrionales</taxon>
        <taxon>Microbulbiferaceae</taxon>
        <taxon>Microbulbifer</taxon>
    </lineage>
</organism>
<proteinExistence type="predicted"/>
<comment type="caution">
    <text evidence="2">The sequence shown here is derived from an EMBL/GenBank/DDBJ whole genome shotgun (WGS) entry which is preliminary data.</text>
</comment>
<sequence>MRISLPGSCAAKTPPIRSCCASCRLSVTTPGSRNNTGSVEPLVVGRSARLRCPVSPSRLLFLLLLLISLQALTVLWFAGFAVTLLAPAVLLVIALGLREARRLTGYRGEISTMDRRWFWRATGGEPEEITLSGELVLWPWLIVINGRDQGGQHRRLVLARDSVTAEDWRRLQVALRYSR</sequence>
<evidence type="ECO:0008006" key="4">
    <source>
        <dbReference type="Google" id="ProtNLM"/>
    </source>
</evidence>
<keyword evidence="1" id="KW-0812">Transmembrane</keyword>
<dbReference type="EMBL" id="LRFG02000001">
    <property type="protein sequence ID" value="PCO06440.1"/>
    <property type="molecule type" value="Genomic_DNA"/>
</dbReference>
<dbReference type="InterPro" id="IPR009883">
    <property type="entry name" value="YgfX"/>
</dbReference>
<keyword evidence="1" id="KW-0472">Membrane</keyword>
<gene>
    <name evidence="2" type="ORF">AWR36_001240</name>
</gene>
<evidence type="ECO:0000256" key="1">
    <source>
        <dbReference type="SAM" id="Phobius"/>
    </source>
</evidence>
<evidence type="ECO:0000313" key="2">
    <source>
        <dbReference type="EMBL" id="PCO06440.1"/>
    </source>
</evidence>
<protein>
    <recommendedName>
        <fullName evidence="4">Toxin CptA</fullName>
    </recommendedName>
</protein>
<dbReference type="Proteomes" id="UP000218427">
    <property type="component" value="Unassembled WGS sequence"/>
</dbReference>
<accession>A0ABX4I1Z0</accession>
<dbReference type="Pfam" id="PF07254">
    <property type="entry name" value="Cpta_toxin"/>
    <property type="match status" value="1"/>
</dbReference>
<feature type="transmembrane region" description="Helical" evidence="1">
    <location>
        <begin position="84"/>
        <end position="100"/>
    </location>
</feature>
<keyword evidence="1" id="KW-1133">Transmembrane helix</keyword>
<keyword evidence="3" id="KW-1185">Reference proteome</keyword>